<evidence type="ECO:0000256" key="5">
    <source>
        <dbReference type="SAM" id="Phobius"/>
    </source>
</evidence>
<dbReference type="Gene3D" id="1.25.40.10">
    <property type="entry name" value="Tetratricopeptide repeat domain"/>
    <property type="match status" value="2"/>
</dbReference>
<dbReference type="InterPro" id="IPR011712">
    <property type="entry name" value="Sig_transdc_His_kin_sub3_dim/P"/>
</dbReference>
<sequence length="748" mass="86737">MKFRFVSQMQLIVLFVGLALIPPYMLFGQKALLEIEKQYQSTRPGSIDRLNHTGKYAQALFFNQQQDDAFKILKENLKFAITFQDQKYAAYLSAILAMNYRIMDQLNEARHYMTQAENFADRTSDREMKGYVDYCKGWLHIRNGQEREAVQSLLHALKWLESAPASESLANRKASVLTELASIYANWKEYDLQEKYSKQALDLAIQQKNPSTLFDAYMMMGYMYEQHYINGGAGLNMRNLAEEHYLKAIDTYRSNESKIPVASNLSFAAINLANLYMRYYPNDYKEKALQYARMAIDKAQQTEQYTQIASAYGIMAEIELRENAPHKAKEHLLMSLSEIAKDPIGDQNIRMNIHLNLSEINENEGNLAEAIRHYKEYIRLFTSLYDAEKMEQGRRLEAQFERERQEQKMLRMQLETEKKEQQITLMHALAVQQKQELQNMRLREDNQRKQLELVNLETEKQAQELKLSRLESQQRARDILNVQNELSYKEKLTKNYGLLAAALFLLILVLGYAYRQRSKAMRQQEELHEFTLEQERQNSKISNLTAMLDGQEQERGRLARDLHDGLGGLLSGTKIQLSQAIERIETPIKRDVQKTLNQLDTAVQELRRVAHNLMPDLLKRYGLEETLTDYALRMSNPDLDVSVQFLHMTNLLSEEQQLIIYRVIQELVNNAVKHADANQILIQLGQEDKKLLVTVEDNGRGFDLQQAKLKKSAGLLNIQSRVNFLKGRMDLQSSPGLGTTVEIEIPMI</sequence>
<evidence type="ECO:0000256" key="1">
    <source>
        <dbReference type="ARBA" id="ARBA00022679"/>
    </source>
</evidence>
<dbReference type="SUPFAM" id="SSF48452">
    <property type="entry name" value="TPR-like"/>
    <property type="match status" value="2"/>
</dbReference>
<dbReference type="CDD" id="cd16917">
    <property type="entry name" value="HATPase_UhpB-NarQ-NarX-like"/>
    <property type="match status" value="1"/>
</dbReference>
<keyword evidence="1" id="KW-0808">Transferase</keyword>
<dbReference type="Gene3D" id="1.20.5.1930">
    <property type="match status" value="1"/>
</dbReference>
<evidence type="ECO:0000259" key="6">
    <source>
        <dbReference type="PROSITE" id="PS50109"/>
    </source>
</evidence>
<dbReference type="PROSITE" id="PS50109">
    <property type="entry name" value="HIS_KIN"/>
    <property type="match status" value="1"/>
</dbReference>
<dbReference type="Pfam" id="PF13181">
    <property type="entry name" value="TPR_8"/>
    <property type="match status" value="1"/>
</dbReference>
<keyword evidence="4" id="KW-0175">Coiled coil</keyword>
<proteinExistence type="predicted"/>
<evidence type="ECO:0000256" key="2">
    <source>
        <dbReference type="ARBA" id="ARBA00022777"/>
    </source>
</evidence>
<keyword evidence="8" id="KW-1185">Reference proteome</keyword>
<dbReference type="InterPro" id="IPR036890">
    <property type="entry name" value="HATPase_C_sf"/>
</dbReference>
<keyword evidence="7" id="KW-0067">ATP-binding</keyword>
<dbReference type="GO" id="GO:0005524">
    <property type="term" value="F:ATP binding"/>
    <property type="evidence" value="ECO:0007669"/>
    <property type="project" value="UniProtKB-KW"/>
</dbReference>
<keyword evidence="2" id="KW-0418">Kinase</keyword>
<dbReference type="PANTHER" id="PTHR24421">
    <property type="entry name" value="NITRATE/NITRITE SENSOR PROTEIN NARX-RELATED"/>
    <property type="match status" value="1"/>
</dbReference>
<dbReference type="InterPro" id="IPR005467">
    <property type="entry name" value="His_kinase_dom"/>
</dbReference>
<comment type="caution">
    <text evidence="7">The sequence shown here is derived from an EMBL/GenBank/DDBJ whole genome shotgun (WGS) entry which is preliminary data.</text>
</comment>
<dbReference type="EMBL" id="JBHULR010000001">
    <property type="protein sequence ID" value="MFD2546185.1"/>
    <property type="molecule type" value="Genomic_DNA"/>
</dbReference>
<evidence type="ECO:0000313" key="8">
    <source>
        <dbReference type="Proteomes" id="UP001597545"/>
    </source>
</evidence>
<gene>
    <name evidence="7" type="ORF">ACFSR5_00855</name>
</gene>
<protein>
    <submittedName>
        <fullName evidence="7">ATP-binding protein</fullName>
    </submittedName>
</protein>
<dbReference type="Proteomes" id="UP001597545">
    <property type="component" value="Unassembled WGS sequence"/>
</dbReference>
<feature type="domain" description="Histidine kinase" evidence="6">
    <location>
        <begin position="557"/>
        <end position="748"/>
    </location>
</feature>
<accession>A0ABW5KDW2</accession>
<dbReference type="SMART" id="SM00387">
    <property type="entry name" value="HATPase_c"/>
    <property type="match status" value="1"/>
</dbReference>
<name>A0ABW5KDW2_9SPHI</name>
<reference evidence="8" key="1">
    <citation type="journal article" date="2019" name="Int. J. Syst. Evol. Microbiol.">
        <title>The Global Catalogue of Microorganisms (GCM) 10K type strain sequencing project: providing services to taxonomists for standard genome sequencing and annotation.</title>
        <authorList>
            <consortium name="The Broad Institute Genomics Platform"/>
            <consortium name="The Broad Institute Genome Sequencing Center for Infectious Disease"/>
            <person name="Wu L."/>
            <person name="Ma J."/>
        </authorList>
    </citation>
    <scope>NUCLEOTIDE SEQUENCE [LARGE SCALE GENOMIC DNA]</scope>
    <source>
        <strain evidence="8">KCTC 42662</strain>
    </source>
</reference>
<dbReference type="Pfam" id="PF02518">
    <property type="entry name" value="HATPase_c"/>
    <property type="match status" value="1"/>
</dbReference>
<keyword evidence="5" id="KW-1133">Transmembrane helix</keyword>
<evidence type="ECO:0000313" key="7">
    <source>
        <dbReference type="EMBL" id="MFD2546185.1"/>
    </source>
</evidence>
<dbReference type="InterPro" id="IPR003594">
    <property type="entry name" value="HATPase_dom"/>
</dbReference>
<dbReference type="InterPro" id="IPR019734">
    <property type="entry name" value="TPR_rpt"/>
</dbReference>
<feature type="coiled-coil region" evidence="4">
    <location>
        <begin position="397"/>
        <end position="473"/>
    </location>
</feature>
<feature type="transmembrane region" description="Helical" evidence="5">
    <location>
        <begin position="496"/>
        <end position="514"/>
    </location>
</feature>
<evidence type="ECO:0000256" key="3">
    <source>
        <dbReference type="ARBA" id="ARBA00023012"/>
    </source>
</evidence>
<keyword evidence="5" id="KW-0472">Membrane</keyword>
<keyword evidence="7" id="KW-0547">Nucleotide-binding</keyword>
<dbReference type="Pfam" id="PF07730">
    <property type="entry name" value="HisKA_3"/>
    <property type="match status" value="1"/>
</dbReference>
<dbReference type="Gene3D" id="3.30.565.10">
    <property type="entry name" value="Histidine kinase-like ATPase, C-terminal domain"/>
    <property type="match status" value="1"/>
</dbReference>
<dbReference type="InterPro" id="IPR011990">
    <property type="entry name" value="TPR-like_helical_dom_sf"/>
</dbReference>
<dbReference type="RefSeq" id="WP_380899727.1">
    <property type="nucleotide sequence ID" value="NZ_JBHUEG010000002.1"/>
</dbReference>
<keyword evidence="3" id="KW-0902">Two-component regulatory system</keyword>
<dbReference type="SUPFAM" id="SSF55874">
    <property type="entry name" value="ATPase domain of HSP90 chaperone/DNA topoisomerase II/histidine kinase"/>
    <property type="match status" value="1"/>
</dbReference>
<dbReference type="InterPro" id="IPR050482">
    <property type="entry name" value="Sensor_HK_TwoCompSys"/>
</dbReference>
<keyword evidence="5" id="KW-0812">Transmembrane</keyword>
<organism evidence="7 8">
    <name type="scientific">Sphingobacterium suaedae</name>
    <dbReference type="NCBI Taxonomy" id="1686402"/>
    <lineage>
        <taxon>Bacteria</taxon>
        <taxon>Pseudomonadati</taxon>
        <taxon>Bacteroidota</taxon>
        <taxon>Sphingobacteriia</taxon>
        <taxon>Sphingobacteriales</taxon>
        <taxon>Sphingobacteriaceae</taxon>
        <taxon>Sphingobacterium</taxon>
    </lineage>
</organism>
<evidence type="ECO:0000256" key="4">
    <source>
        <dbReference type="SAM" id="Coils"/>
    </source>
</evidence>